<organism evidence="1 2">
    <name type="scientific">Pseudonocardia autotrophica</name>
    <name type="common">Amycolata autotrophica</name>
    <name type="synonym">Nocardia autotrophica</name>
    <dbReference type="NCBI Taxonomy" id="2074"/>
    <lineage>
        <taxon>Bacteria</taxon>
        <taxon>Bacillati</taxon>
        <taxon>Actinomycetota</taxon>
        <taxon>Actinomycetes</taxon>
        <taxon>Pseudonocardiales</taxon>
        <taxon>Pseudonocardiaceae</taxon>
        <taxon>Pseudonocardia</taxon>
    </lineage>
</organism>
<evidence type="ECO:0000313" key="2">
    <source>
        <dbReference type="Proteomes" id="UP000194360"/>
    </source>
</evidence>
<dbReference type="Proteomes" id="UP000194360">
    <property type="component" value="Unassembled WGS sequence"/>
</dbReference>
<dbReference type="Gene3D" id="3.40.50.1820">
    <property type="entry name" value="alpha/beta hydrolase"/>
    <property type="match status" value="1"/>
</dbReference>
<dbReference type="STRING" id="2074.BG845_06019"/>
<dbReference type="EMBL" id="MIGB01000051">
    <property type="protein sequence ID" value="OSY35481.1"/>
    <property type="molecule type" value="Genomic_DNA"/>
</dbReference>
<comment type="caution">
    <text evidence="1">The sequence shown here is derived from an EMBL/GenBank/DDBJ whole genome shotgun (WGS) entry which is preliminary data.</text>
</comment>
<reference evidence="1 2" key="1">
    <citation type="submission" date="2016-09" db="EMBL/GenBank/DDBJ databases">
        <title>Pseudonocardia autotrophica DSM535, a candidate organism with high potential of specific P450 cytochromes.</title>
        <authorList>
            <person name="Grumaz C."/>
            <person name="Vainshtein Y."/>
            <person name="Kirstahler P."/>
            <person name="Sohn K."/>
        </authorList>
    </citation>
    <scope>NUCLEOTIDE SEQUENCE [LARGE SCALE GENOMIC DNA]</scope>
    <source>
        <strain evidence="1 2">DSM 535</strain>
    </source>
</reference>
<sequence>MTGSTRLGAGRYLEPGCRPERTVSTVHELTTHDGATVRGVLATVPGARTVLCLMHPRQDLTHHPLVPLLLQARVAVWTQQTRSVNNDLTLVHEQALLDVAAGTVFLRERGFDAVVTLGHSGGGTLYAFYHEQAGLAPDRRIATTPGGRPVDLAGAPMPVPDAAVFLAPHPGQGALLLGCIDPSVADESDPLSVVPELDPYDPANGFAEPPASSSYDPEFLARYRAAQRDRVTRIDAVARAHLARTGEARSAFRRTGSAIDRRRSLAPKVITVFRTDADPRTVDLSLDPSDRPYGSLFGRRPDLINYGQVGFGRLTTPEAWLSTWSGLSSNADFVRCAPGVVAPTLFVELTGDQAAFPADSRRMAGALGAADRTVTAVRGLHFGGAVAEGEPTGNELAAGRIVDWLAERFG</sequence>
<name>A0A1Y2MK91_PSEAH</name>
<accession>A0A1Y2MK91</accession>
<keyword evidence="2" id="KW-1185">Reference proteome</keyword>
<dbReference type="SUPFAM" id="SSF53474">
    <property type="entry name" value="alpha/beta-Hydrolases"/>
    <property type="match status" value="1"/>
</dbReference>
<dbReference type="RefSeq" id="WP_085916102.1">
    <property type="nucleotide sequence ID" value="NZ_AP018920.1"/>
</dbReference>
<gene>
    <name evidence="1" type="ORF">BG845_06019</name>
</gene>
<dbReference type="OrthoDB" id="2062670at2"/>
<evidence type="ECO:0008006" key="3">
    <source>
        <dbReference type="Google" id="ProtNLM"/>
    </source>
</evidence>
<evidence type="ECO:0000313" key="1">
    <source>
        <dbReference type="EMBL" id="OSY35481.1"/>
    </source>
</evidence>
<dbReference type="InterPro" id="IPR029058">
    <property type="entry name" value="AB_hydrolase_fold"/>
</dbReference>
<dbReference type="AlphaFoldDB" id="A0A1Y2MK91"/>
<proteinExistence type="predicted"/>
<protein>
    <recommendedName>
        <fullName evidence="3">Alpha/beta hydrolase family protein</fullName>
    </recommendedName>
</protein>